<accession>A0A8S9KGQ3</accession>
<protein>
    <submittedName>
        <fullName evidence="3">Uncharacterized protein</fullName>
    </submittedName>
</protein>
<feature type="transmembrane region" description="Helical" evidence="2">
    <location>
        <begin position="30"/>
        <end position="48"/>
    </location>
</feature>
<dbReference type="AlphaFoldDB" id="A0A8S9KGQ3"/>
<gene>
    <name evidence="3" type="ORF">F2Q70_00043691</name>
</gene>
<proteinExistence type="predicted"/>
<keyword evidence="2" id="KW-1133">Transmembrane helix</keyword>
<reference evidence="3" key="1">
    <citation type="submission" date="2019-12" db="EMBL/GenBank/DDBJ databases">
        <title>Genome sequencing and annotation of Brassica cretica.</title>
        <authorList>
            <person name="Studholme D.J."/>
            <person name="Sarris P.F."/>
        </authorList>
    </citation>
    <scope>NUCLEOTIDE SEQUENCE</scope>
    <source>
        <strain evidence="3">PFS-102/07</strain>
        <tissue evidence="3">Leaf</tissue>
    </source>
</reference>
<sequence>MLSCSFSSLPSISPSPPTTQSISLSAASTVHLVVTVSPAPLLLLSILLRSRRRSSMCNWKRQIYSAGVRTRQIYLFLSLRCTSTTPCCLRSLHLHPKSTWLLLNHIRPVPIQTPSPPLRTHTSLDEEASPRRQRQYTCSTPISKQFKINQDDVLYFVHLHSTIKFHQPDSAQSIVHIHFGLEYLLLPPQLPQSPQPTLTTGNPNARSLTPSFSELYDWQLGFKTLVKLHSISIGVVVAIFSLPNTPSLCFHVTDIVKKWGLECEAYLQPY</sequence>
<evidence type="ECO:0000256" key="2">
    <source>
        <dbReference type="SAM" id="Phobius"/>
    </source>
</evidence>
<comment type="caution">
    <text evidence="3">The sequence shown here is derived from an EMBL/GenBank/DDBJ whole genome shotgun (WGS) entry which is preliminary data.</text>
</comment>
<keyword evidence="2" id="KW-0472">Membrane</keyword>
<evidence type="ECO:0000256" key="1">
    <source>
        <dbReference type="SAM" id="MobiDB-lite"/>
    </source>
</evidence>
<feature type="region of interest" description="Disordered" evidence="1">
    <location>
        <begin position="112"/>
        <end position="136"/>
    </location>
</feature>
<organism evidence="3">
    <name type="scientific">Brassica cretica</name>
    <name type="common">Mustard</name>
    <dbReference type="NCBI Taxonomy" id="69181"/>
    <lineage>
        <taxon>Eukaryota</taxon>
        <taxon>Viridiplantae</taxon>
        <taxon>Streptophyta</taxon>
        <taxon>Embryophyta</taxon>
        <taxon>Tracheophyta</taxon>
        <taxon>Spermatophyta</taxon>
        <taxon>Magnoliopsida</taxon>
        <taxon>eudicotyledons</taxon>
        <taxon>Gunneridae</taxon>
        <taxon>Pentapetalae</taxon>
        <taxon>rosids</taxon>
        <taxon>malvids</taxon>
        <taxon>Brassicales</taxon>
        <taxon>Brassicaceae</taxon>
        <taxon>Brassiceae</taxon>
        <taxon>Brassica</taxon>
    </lineage>
</organism>
<evidence type="ECO:0000313" key="3">
    <source>
        <dbReference type="EMBL" id="KAF2593429.1"/>
    </source>
</evidence>
<keyword evidence="2" id="KW-0812">Transmembrane</keyword>
<name>A0A8S9KGQ3_BRACR</name>
<dbReference type="EMBL" id="QGKY02000164">
    <property type="protein sequence ID" value="KAF2593429.1"/>
    <property type="molecule type" value="Genomic_DNA"/>
</dbReference>